<evidence type="ECO:0000313" key="5">
    <source>
        <dbReference type="Proteomes" id="UP000433876"/>
    </source>
</evidence>
<gene>
    <name evidence="4" type="ORF">SMACR_04875</name>
</gene>
<name>A0A8S8ZYZ0_SORMA</name>
<dbReference type="SUPFAM" id="SSF52151">
    <property type="entry name" value="FabD/lysophospholipase-like"/>
    <property type="match status" value="1"/>
</dbReference>
<evidence type="ECO:0000256" key="3">
    <source>
        <dbReference type="SAM" id="MobiDB-lite"/>
    </source>
</evidence>
<evidence type="ECO:0008006" key="6">
    <source>
        <dbReference type="Google" id="ProtNLM"/>
    </source>
</evidence>
<proteinExistence type="predicted"/>
<organism evidence="4 5">
    <name type="scientific">Sordaria macrospora</name>
    <dbReference type="NCBI Taxonomy" id="5147"/>
    <lineage>
        <taxon>Eukaryota</taxon>
        <taxon>Fungi</taxon>
        <taxon>Dikarya</taxon>
        <taxon>Ascomycota</taxon>
        <taxon>Pezizomycotina</taxon>
        <taxon>Sordariomycetes</taxon>
        <taxon>Sordariomycetidae</taxon>
        <taxon>Sordariales</taxon>
        <taxon>Sordariaceae</taxon>
        <taxon>Sordaria</taxon>
    </lineage>
</organism>
<dbReference type="PANTHER" id="PTHR24185:SF1">
    <property type="entry name" value="CALCIUM-INDEPENDENT PHOSPHOLIPASE A2-GAMMA"/>
    <property type="match status" value="1"/>
</dbReference>
<dbReference type="AlphaFoldDB" id="A0A8S8ZYZ0"/>
<evidence type="ECO:0000256" key="2">
    <source>
        <dbReference type="ARBA" id="ARBA00022963"/>
    </source>
</evidence>
<keyword evidence="2" id="KW-0443">Lipid metabolism</keyword>
<dbReference type="OMA" id="PCDYFHL"/>
<comment type="caution">
    <text evidence="4">The sequence shown here is derived from an EMBL/GenBank/DDBJ whole genome shotgun (WGS) entry which is preliminary data.</text>
</comment>
<dbReference type="GO" id="GO:0047499">
    <property type="term" value="F:calcium-independent phospholipase A2 activity"/>
    <property type="evidence" value="ECO:0007669"/>
    <property type="project" value="TreeGrafter"/>
</dbReference>
<sequence>MPSDDEVFNILSLDGGGVRVLSEVMILDRIMKRIQEKQGLAETPKPCDYFHLIGGIGTGGIAALLLGRLRMTTTEALTGYENISTKIFSTAKRRLEFNIAFREEKVEQGMKKVMKGRKDGDQMRDDKGERSTGKTFVVARRADHSLRRIRAYRHKDPNQLESMTIFEAARWAAISIEHKEDRQRFPFDDTRDFKNPIREVLDEATEVLDNTAKVGCVLSLGAGSREIANRFDIAKDGKKRNSEKAHIDMTRRFENVPNTYFRLDVDGMEDRVEAQPAQDHIPLVKRETENWLSTSDAKGYIDRIVDVLIKGGTTTASGIITVDKLTLDEINPWIPPNYGIDSDLDPNDPAYRAEQDDLWAQFREYWSARGSMASETRNLYCLILEHMTAHKHLSCAVRVAEEFYRRCVARTRPCPLSTAFFLTELTQATLLAGEVFDAVDRSEELVAHYTTNKELWGPDHHFTRAAVNVLEVAKENREKRIKGIAKARVEMKKFEDWKGGRSEAQLRAEVGNVGYETKYRAYLVAVVANDRLLVENACKVRGGCREKGFRDVDERLGISNDVEIERGLIKDYS</sequence>
<dbReference type="GO" id="GO:0019369">
    <property type="term" value="P:arachidonate metabolic process"/>
    <property type="evidence" value="ECO:0007669"/>
    <property type="project" value="TreeGrafter"/>
</dbReference>
<dbReference type="VEuPathDB" id="FungiDB:SMAC_04875"/>
<accession>A0A8S8ZYZ0</accession>
<evidence type="ECO:0000313" key="4">
    <source>
        <dbReference type="EMBL" id="KAA8634336.1"/>
    </source>
</evidence>
<evidence type="ECO:0000256" key="1">
    <source>
        <dbReference type="ARBA" id="ARBA00022801"/>
    </source>
</evidence>
<dbReference type="PANTHER" id="PTHR24185">
    <property type="entry name" value="CALCIUM-INDEPENDENT PHOSPHOLIPASE A2-GAMMA"/>
    <property type="match status" value="1"/>
</dbReference>
<dbReference type="Gene3D" id="3.40.1090.10">
    <property type="entry name" value="Cytosolic phospholipase A2 catalytic domain"/>
    <property type="match status" value="1"/>
</dbReference>
<keyword evidence="1" id="KW-0378">Hydrolase</keyword>
<keyword evidence="2" id="KW-0442">Lipid degradation</keyword>
<dbReference type="Proteomes" id="UP000433876">
    <property type="component" value="Unassembled WGS sequence"/>
</dbReference>
<dbReference type="EMBL" id="NMPR01000024">
    <property type="protein sequence ID" value="KAA8634336.1"/>
    <property type="molecule type" value="Genomic_DNA"/>
</dbReference>
<dbReference type="GO" id="GO:0016020">
    <property type="term" value="C:membrane"/>
    <property type="evidence" value="ECO:0007669"/>
    <property type="project" value="TreeGrafter"/>
</dbReference>
<dbReference type="GO" id="GO:0016042">
    <property type="term" value="P:lipid catabolic process"/>
    <property type="evidence" value="ECO:0007669"/>
    <property type="project" value="UniProtKB-KW"/>
</dbReference>
<feature type="region of interest" description="Disordered" evidence="3">
    <location>
        <begin position="111"/>
        <end position="131"/>
    </location>
</feature>
<reference evidence="4 5" key="1">
    <citation type="submission" date="2017-07" db="EMBL/GenBank/DDBJ databases">
        <title>Genome sequence of the Sordaria macrospora wild type strain R19027.</title>
        <authorList>
            <person name="Nowrousian M."/>
            <person name="Teichert I."/>
            <person name="Kueck U."/>
        </authorList>
    </citation>
    <scope>NUCLEOTIDE SEQUENCE [LARGE SCALE GENOMIC DNA]</scope>
    <source>
        <strain evidence="4 5">R19027</strain>
        <tissue evidence="4">Mycelium</tissue>
    </source>
</reference>
<protein>
    <recommendedName>
        <fullName evidence="6">PNPLA domain-containing protein</fullName>
    </recommendedName>
</protein>
<dbReference type="InterPro" id="IPR016035">
    <property type="entry name" value="Acyl_Trfase/lysoPLipase"/>
</dbReference>